<dbReference type="RefSeq" id="WP_204633060.1">
    <property type="nucleotide sequence ID" value="NZ_BSOC01000001.1"/>
</dbReference>
<accession>A0ABS2KK08</accession>
<gene>
    <name evidence="1" type="ORF">ISS99_18390</name>
</gene>
<dbReference type="EMBL" id="JADIKF010000040">
    <property type="protein sequence ID" value="MBM7131496.1"/>
    <property type="molecule type" value="Genomic_DNA"/>
</dbReference>
<evidence type="ECO:0000313" key="1">
    <source>
        <dbReference type="EMBL" id="MBM7131496.1"/>
    </source>
</evidence>
<keyword evidence="2" id="KW-1185">Reference proteome</keyword>
<organism evidence="1 2">
    <name type="scientific">Dyella mobilis</name>
    <dbReference type="NCBI Taxonomy" id="1849582"/>
    <lineage>
        <taxon>Bacteria</taxon>
        <taxon>Pseudomonadati</taxon>
        <taxon>Pseudomonadota</taxon>
        <taxon>Gammaproteobacteria</taxon>
        <taxon>Lysobacterales</taxon>
        <taxon>Rhodanobacteraceae</taxon>
        <taxon>Dyella</taxon>
    </lineage>
</organism>
<evidence type="ECO:0000313" key="2">
    <source>
        <dbReference type="Proteomes" id="UP001430193"/>
    </source>
</evidence>
<protein>
    <submittedName>
        <fullName evidence="1">Uncharacterized protein</fullName>
    </submittedName>
</protein>
<name>A0ABS2KK08_9GAMM</name>
<comment type="caution">
    <text evidence="1">The sequence shown here is derived from an EMBL/GenBank/DDBJ whole genome shotgun (WGS) entry which is preliminary data.</text>
</comment>
<dbReference type="Proteomes" id="UP001430193">
    <property type="component" value="Unassembled WGS sequence"/>
</dbReference>
<proteinExistence type="predicted"/>
<sequence length="97" mass="9982">MYEAKGYAPIGYSAFTAPSQQSESGAITQGKNVGADLVVVVSPEYVASKPVVAPVVSPGGSDSAMTGHADVPVTIKWFKYGALYFVKDESGKGTPPA</sequence>
<reference evidence="1" key="1">
    <citation type="submission" date="2020-10" db="EMBL/GenBank/DDBJ databases">
        <title>Phylogeny of dyella-like bacteria.</title>
        <authorList>
            <person name="Fu J."/>
        </authorList>
    </citation>
    <scope>NUCLEOTIDE SEQUENCE</scope>
    <source>
        <strain evidence="1">DHON07</strain>
    </source>
</reference>